<evidence type="ECO:0000256" key="1">
    <source>
        <dbReference type="SAM" id="MobiDB-lite"/>
    </source>
</evidence>
<feature type="region of interest" description="Disordered" evidence="1">
    <location>
        <begin position="1"/>
        <end position="108"/>
    </location>
</feature>
<reference evidence="2" key="2">
    <citation type="submission" date="2025-09" db="UniProtKB">
        <authorList>
            <consortium name="Ensembl"/>
        </authorList>
    </citation>
    <scope>IDENTIFICATION</scope>
</reference>
<proteinExistence type="predicted"/>
<organism evidence="2 3">
    <name type="scientific">Prolemur simus</name>
    <name type="common">Greater bamboo lemur</name>
    <name type="synonym">Hapalemur simus</name>
    <dbReference type="NCBI Taxonomy" id="1328070"/>
    <lineage>
        <taxon>Eukaryota</taxon>
        <taxon>Metazoa</taxon>
        <taxon>Chordata</taxon>
        <taxon>Craniata</taxon>
        <taxon>Vertebrata</taxon>
        <taxon>Euteleostomi</taxon>
        <taxon>Mammalia</taxon>
        <taxon>Eutheria</taxon>
        <taxon>Euarchontoglires</taxon>
        <taxon>Primates</taxon>
        <taxon>Strepsirrhini</taxon>
        <taxon>Lemuriformes</taxon>
        <taxon>Lemuridae</taxon>
        <taxon>Prolemur</taxon>
    </lineage>
</organism>
<dbReference type="Ensembl" id="ENSPSMT00000021596.1">
    <property type="protein sequence ID" value="ENSPSMP00000018619.1"/>
    <property type="gene ID" value="ENSPSMG00000013184.1"/>
</dbReference>
<dbReference type="AlphaFoldDB" id="A0A8C8ZIN1"/>
<dbReference type="Proteomes" id="UP000694414">
    <property type="component" value="Unplaced"/>
</dbReference>
<evidence type="ECO:0000313" key="2">
    <source>
        <dbReference type="Ensembl" id="ENSPSMP00000018619.1"/>
    </source>
</evidence>
<sequence>VAAGKAGEEKADKPQGAGAAGGHEEAAEKPEKTKTVSSGDGGKLQSHAESHQLKTQGQTSPPSPQRSPTQSGLATGSQATKKAPPYPPTLDQVSLKKPFQLSRPELLQ</sequence>
<feature type="compositionally biased region" description="Low complexity" evidence="1">
    <location>
        <begin position="55"/>
        <end position="72"/>
    </location>
</feature>
<feature type="compositionally biased region" description="Basic and acidic residues" evidence="1">
    <location>
        <begin position="22"/>
        <end position="34"/>
    </location>
</feature>
<accession>A0A8C8ZIN1</accession>
<feature type="compositionally biased region" description="Basic and acidic residues" evidence="1">
    <location>
        <begin position="1"/>
        <end position="13"/>
    </location>
</feature>
<keyword evidence="3" id="KW-1185">Reference proteome</keyword>
<protein>
    <submittedName>
        <fullName evidence="2">Uncharacterized protein</fullName>
    </submittedName>
</protein>
<name>A0A8C8ZIN1_PROSS</name>
<reference evidence="2" key="1">
    <citation type="submission" date="2025-08" db="UniProtKB">
        <authorList>
            <consortium name="Ensembl"/>
        </authorList>
    </citation>
    <scope>IDENTIFICATION</scope>
</reference>
<evidence type="ECO:0000313" key="3">
    <source>
        <dbReference type="Proteomes" id="UP000694414"/>
    </source>
</evidence>